<dbReference type="STRING" id="177437.HRM2_05710"/>
<reference evidence="10 11" key="1">
    <citation type="journal article" date="2009" name="Environ. Microbiol.">
        <title>Genome sequence of Desulfobacterium autotrophicum HRM2, a marine sulfate reducer oxidizing organic carbon completely to carbon dioxide.</title>
        <authorList>
            <person name="Strittmatter A.W."/>
            <person name="Liesegang H."/>
            <person name="Rabus R."/>
            <person name="Decker I."/>
            <person name="Amann J."/>
            <person name="Andres S."/>
            <person name="Henne A."/>
            <person name="Fricke W.F."/>
            <person name="Martinez-Arias R."/>
            <person name="Bartels D."/>
            <person name="Goesmann A."/>
            <person name="Krause L."/>
            <person name="Puehler A."/>
            <person name="Klenk H.P."/>
            <person name="Richter M."/>
            <person name="Schuler M."/>
            <person name="Gloeckner F.O."/>
            <person name="Meyerdierks A."/>
            <person name="Gottschalk G."/>
            <person name="Amann R."/>
        </authorList>
    </citation>
    <scope>NUCLEOTIDE SEQUENCE [LARGE SCALE GENOMIC DNA]</scope>
    <source>
        <strain evidence="11">ATCC 43914 / DSM 3382 / HRM2</strain>
    </source>
</reference>
<evidence type="ECO:0000256" key="6">
    <source>
        <dbReference type="ARBA" id="ARBA00022989"/>
    </source>
</evidence>
<evidence type="ECO:0000256" key="4">
    <source>
        <dbReference type="ARBA" id="ARBA00022475"/>
    </source>
</evidence>
<feature type="transmembrane region" description="Helical" evidence="8">
    <location>
        <begin position="341"/>
        <end position="360"/>
    </location>
</feature>
<feature type="transmembrane region" description="Helical" evidence="8">
    <location>
        <begin position="366"/>
        <end position="387"/>
    </location>
</feature>
<dbReference type="Pfam" id="PF07690">
    <property type="entry name" value="MFS_1"/>
    <property type="match status" value="1"/>
</dbReference>
<keyword evidence="5 8" id="KW-0812">Transmembrane</keyword>
<keyword evidence="4" id="KW-1003">Cell membrane</keyword>
<feature type="transmembrane region" description="Helical" evidence="8">
    <location>
        <begin position="79"/>
        <end position="98"/>
    </location>
</feature>
<dbReference type="NCBIfam" id="TIGR00710">
    <property type="entry name" value="efflux_Bcr_CflA"/>
    <property type="match status" value="1"/>
</dbReference>
<dbReference type="InterPro" id="IPR004812">
    <property type="entry name" value="Efflux_drug-R_Bcr/CmlA"/>
</dbReference>
<evidence type="ECO:0000256" key="5">
    <source>
        <dbReference type="ARBA" id="ARBA00022692"/>
    </source>
</evidence>
<evidence type="ECO:0000259" key="9">
    <source>
        <dbReference type="PROSITE" id="PS50850"/>
    </source>
</evidence>
<feature type="transmembrane region" description="Helical" evidence="8">
    <location>
        <begin position="214"/>
        <end position="238"/>
    </location>
</feature>
<evidence type="ECO:0000256" key="7">
    <source>
        <dbReference type="ARBA" id="ARBA00023136"/>
    </source>
</evidence>
<comment type="similarity">
    <text evidence="2">Belongs to the major facilitator superfamily. Bcr/CmlA family.</text>
</comment>
<dbReference type="KEGG" id="dat:HRM2_05710"/>
<dbReference type="InterPro" id="IPR011701">
    <property type="entry name" value="MFS"/>
</dbReference>
<dbReference type="PROSITE" id="PS50850">
    <property type="entry name" value="MFS"/>
    <property type="match status" value="1"/>
</dbReference>
<sequence>MKKKQSVFGDRTLMVMLALLSAFPPLSTDLYLPALPRVMHVMQTSQSLINLSLSLFLIFFGLGILIWGAVSEKYGRKPILLIGLGLYVFGSIGCALSVNIGQLILARVVQAFGGGAAEAVVTAMVKDMYSGRKRESVLAVVMSMVVVAPVVAPVMGAALMKFMSWNAIFWVLAGVGIVAFFLSLLLDETLQKRYSGSFIQSLGRLAVVLKNPGFSVLLGVFSMAPLPLMAFIAASSFVYIQVFGMTETLYSFYFAFNALGALAGPLLYLKLSRRFSPGNIITGCFAFLIVCGILLDVAGSSSSVFFALTMLAATVSLSLLRPPTANMLLFQQQTDTGAAAALINFMGLFMGSIGMFIISLETGDLISSLGLMQIIVGAVCGSLWLLVRSKSFIRQEG</sequence>
<gene>
    <name evidence="10" type="ordered locus">HRM2_05710</name>
</gene>
<feature type="transmembrane region" description="Helical" evidence="8">
    <location>
        <begin position="280"/>
        <end position="298"/>
    </location>
</feature>
<evidence type="ECO:0000256" key="1">
    <source>
        <dbReference type="ARBA" id="ARBA00004651"/>
    </source>
</evidence>
<keyword evidence="3" id="KW-0813">Transport</keyword>
<dbReference type="InterPro" id="IPR036259">
    <property type="entry name" value="MFS_trans_sf"/>
</dbReference>
<proteinExistence type="inferred from homology"/>
<keyword evidence="11" id="KW-1185">Reference proteome</keyword>
<keyword evidence="6 8" id="KW-1133">Transmembrane helix</keyword>
<evidence type="ECO:0000256" key="2">
    <source>
        <dbReference type="ARBA" id="ARBA00006236"/>
    </source>
</evidence>
<dbReference type="InterPro" id="IPR020846">
    <property type="entry name" value="MFS_dom"/>
</dbReference>
<dbReference type="eggNOG" id="COG2814">
    <property type="taxonomic scope" value="Bacteria"/>
</dbReference>
<evidence type="ECO:0000313" key="11">
    <source>
        <dbReference type="Proteomes" id="UP000000442"/>
    </source>
</evidence>
<dbReference type="PANTHER" id="PTHR23502">
    <property type="entry name" value="MAJOR FACILITATOR SUPERFAMILY"/>
    <property type="match status" value="1"/>
</dbReference>
<protein>
    <submittedName>
        <fullName evidence="10">Permease of the major facilitator superfamily</fullName>
    </submittedName>
</protein>
<feature type="domain" description="Major facilitator superfamily (MFS) profile" evidence="9">
    <location>
        <begin position="13"/>
        <end position="397"/>
    </location>
</feature>
<dbReference type="GO" id="GO:1990961">
    <property type="term" value="P:xenobiotic detoxification by transmembrane export across the plasma membrane"/>
    <property type="evidence" value="ECO:0007669"/>
    <property type="project" value="InterPro"/>
</dbReference>
<dbReference type="EMBL" id="CP001087">
    <property type="protein sequence ID" value="ACN13685.1"/>
    <property type="molecule type" value="Genomic_DNA"/>
</dbReference>
<dbReference type="Proteomes" id="UP000000442">
    <property type="component" value="Chromosome"/>
</dbReference>
<comment type="subcellular location">
    <subcellularLocation>
        <location evidence="1">Cell membrane</location>
        <topology evidence="1">Multi-pass membrane protein</topology>
    </subcellularLocation>
</comment>
<name>C0QHX7_DESAH</name>
<feature type="transmembrane region" description="Helical" evidence="8">
    <location>
        <begin position="165"/>
        <end position="186"/>
    </location>
</feature>
<dbReference type="AlphaFoldDB" id="C0QHX7"/>
<keyword evidence="7 8" id="KW-0472">Membrane</keyword>
<dbReference type="HOGENOM" id="CLU_001265_47_0_7"/>
<dbReference type="Gene3D" id="1.20.1720.10">
    <property type="entry name" value="Multidrug resistance protein D"/>
    <property type="match status" value="1"/>
</dbReference>
<organism evidence="10 11">
    <name type="scientific">Desulforapulum autotrophicum (strain ATCC 43914 / DSM 3382 / VKM B-1955 / HRM2)</name>
    <name type="common">Desulfobacterium autotrophicum</name>
    <dbReference type="NCBI Taxonomy" id="177437"/>
    <lineage>
        <taxon>Bacteria</taxon>
        <taxon>Pseudomonadati</taxon>
        <taxon>Thermodesulfobacteriota</taxon>
        <taxon>Desulfobacteria</taxon>
        <taxon>Desulfobacterales</taxon>
        <taxon>Desulfobacteraceae</taxon>
        <taxon>Desulforapulum</taxon>
    </lineage>
</organism>
<evidence type="ECO:0000256" key="3">
    <source>
        <dbReference type="ARBA" id="ARBA00022448"/>
    </source>
</evidence>
<feature type="transmembrane region" description="Helical" evidence="8">
    <location>
        <begin position="137"/>
        <end position="159"/>
    </location>
</feature>
<evidence type="ECO:0000256" key="8">
    <source>
        <dbReference type="SAM" id="Phobius"/>
    </source>
</evidence>
<dbReference type="SUPFAM" id="SSF103473">
    <property type="entry name" value="MFS general substrate transporter"/>
    <property type="match status" value="1"/>
</dbReference>
<dbReference type="PANTHER" id="PTHR23502:SF132">
    <property type="entry name" value="POLYAMINE TRANSPORTER 2-RELATED"/>
    <property type="match status" value="1"/>
</dbReference>
<dbReference type="GO" id="GO:0042910">
    <property type="term" value="F:xenobiotic transmembrane transporter activity"/>
    <property type="evidence" value="ECO:0007669"/>
    <property type="project" value="InterPro"/>
</dbReference>
<accession>C0QHX7</accession>
<feature type="transmembrane region" description="Helical" evidence="8">
    <location>
        <begin position="304"/>
        <end position="320"/>
    </location>
</feature>
<feature type="transmembrane region" description="Helical" evidence="8">
    <location>
        <begin position="47"/>
        <end position="67"/>
    </location>
</feature>
<evidence type="ECO:0000313" key="10">
    <source>
        <dbReference type="EMBL" id="ACN13685.1"/>
    </source>
</evidence>
<dbReference type="OrthoDB" id="9814303at2"/>
<dbReference type="RefSeq" id="WP_012662934.1">
    <property type="nucleotide sequence ID" value="NC_012108.1"/>
</dbReference>
<feature type="transmembrane region" description="Helical" evidence="8">
    <location>
        <begin position="250"/>
        <end position="268"/>
    </location>
</feature>
<dbReference type="GO" id="GO:0005886">
    <property type="term" value="C:plasma membrane"/>
    <property type="evidence" value="ECO:0007669"/>
    <property type="project" value="UniProtKB-SubCell"/>
</dbReference>